<organism evidence="3 4">
    <name type="scientific">Candidatus Mediterraneibacter stercoravium</name>
    <dbReference type="NCBI Taxonomy" id="2838685"/>
    <lineage>
        <taxon>Bacteria</taxon>
        <taxon>Bacillati</taxon>
        <taxon>Bacillota</taxon>
        <taxon>Clostridia</taxon>
        <taxon>Lachnospirales</taxon>
        <taxon>Lachnospiraceae</taxon>
        <taxon>Mediterraneibacter</taxon>
    </lineage>
</organism>
<dbReference type="InterPro" id="IPR011051">
    <property type="entry name" value="RmlC_Cupin_sf"/>
</dbReference>
<name>A0A9D2G623_9FIRM</name>
<feature type="non-terminal residue" evidence="3">
    <location>
        <position position="94"/>
    </location>
</feature>
<comment type="caution">
    <text evidence="3">The sequence shown here is derived from an EMBL/GenBank/DDBJ whole genome shotgun (WGS) entry which is preliminary data.</text>
</comment>
<keyword evidence="1" id="KW-0238">DNA-binding</keyword>
<dbReference type="EMBL" id="DXAY01000010">
    <property type="protein sequence ID" value="HIZ73724.1"/>
    <property type="molecule type" value="Genomic_DNA"/>
</dbReference>
<dbReference type="SUPFAM" id="SSF51182">
    <property type="entry name" value="RmlC-like cupins"/>
    <property type="match status" value="1"/>
</dbReference>
<dbReference type="AlphaFoldDB" id="A0A9D2G623"/>
<dbReference type="GO" id="GO:0006355">
    <property type="term" value="P:regulation of DNA-templated transcription"/>
    <property type="evidence" value="ECO:0007669"/>
    <property type="project" value="InterPro"/>
</dbReference>
<proteinExistence type="predicted"/>
<dbReference type="InterPro" id="IPR003313">
    <property type="entry name" value="AraC-bd"/>
</dbReference>
<gene>
    <name evidence="3" type="ORF">H9723_00570</name>
</gene>
<evidence type="ECO:0000313" key="3">
    <source>
        <dbReference type="EMBL" id="HIZ73724.1"/>
    </source>
</evidence>
<sequence length="94" mass="11460">MEQDVLQKENEKKVEYRYYEMPVNSYVLPLLGERWITNYGKDSLHFHNYLEIGYCYYGKGRIVTEDQVFEYENDTFTIIPKNLIHRTWSNPERV</sequence>
<accession>A0A9D2G623</accession>
<reference evidence="3" key="2">
    <citation type="submission" date="2021-04" db="EMBL/GenBank/DDBJ databases">
        <authorList>
            <person name="Gilroy R."/>
        </authorList>
    </citation>
    <scope>NUCLEOTIDE SEQUENCE</scope>
    <source>
        <strain evidence="3">CHK196-3914</strain>
    </source>
</reference>
<dbReference type="GO" id="GO:0003677">
    <property type="term" value="F:DNA binding"/>
    <property type="evidence" value="ECO:0007669"/>
    <property type="project" value="UniProtKB-KW"/>
</dbReference>
<protein>
    <submittedName>
        <fullName evidence="3">AraC family ligand binding domain-containing protein</fullName>
    </submittedName>
</protein>
<dbReference type="Pfam" id="PF02311">
    <property type="entry name" value="AraC_binding"/>
    <property type="match status" value="1"/>
</dbReference>
<dbReference type="Gene3D" id="2.60.120.10">
    <property type="entry name" value="Jelly Rolls"/>
    <property type="match status" value="1"/>
</dbReference>
<evidence type="ECO:0000256" key="1">
    <source>
        <dbReference type="ARBA" id="ARBA00023125"/>
    </source>
</evidence>
<evidence type="ECO:0000259" key="2">
    <source>
        <dbReference type="Pfam" id="PF02311"/>
    </source>
</evidence>
<reference evidence="3" key="1">
    <citation type="journal article" date="2021" name="PeerJ">
        <title>Extensive microbial diversity within the chicken gut microbiome revealed by metagenomics and culture.</title>
        <authorList>
            <person name="Gilroy R."/>
            <person name="Ravi A."/>
            <person name="Getino M."/>
            <person name="Pursley I."/>
            <person name="Horton D.L."/>
            <person name="Alikhan N.F."/>
            <person name="Baker D."/>
            <person name="Gharbi K."/>
            <person name="Hall N."/>
            <person name="Watson M."/>
            <person name="Adriaenssens E.M."/>
            <person name="Foster-Nyarko E."/>
            <person name="Jarju S."/>
            <person name="Secka A."/>
            <person name="Antonio M."/>
            <person name="Oren A."/>
            <person name="Chaudhuri R.R."/>
            <person name="La Ragione R."/>
            <person name="Hildebrand F."/>
            <person name="Pallen M.J."/>
        </authorList>
    </citation>
    <scope>NUCLEOTIDE SEQUENCE</scope>
    <source>
        <strain evidence="3">CHK196-3914</strain>
    </source>
</reference>
<dbReference type="Proteomes" id="UP000824116">
    <property type="component" value="Unassembled WGS sequence"/>
</dbReference>
<feature type="domain" description="AraC-type arabinose-binding/dimerisation" evidence="2">
    <location>
        <begin position="43"/>
        <end position="91"/>
    </location>
</feature>
<dbReference type="InterPro" id="IPR014710">
    <property type="entry name" value="RmlC-like_jellyroll"/>
</dbReference>
<evidence type="ECO:0000313" key="4">
    <source>
        <dbReference type="Proteomes" id="UP000824116"/>
    </source>
</evidence>